<sequence>MTAERGLWLVRHGALPPNPERRFVGARDLPLSGTGRSQIRALAADMTPVLADPRLTALLCSDLSRCRETAAILAAVAGRPLPVHADADLREINLGAWEGRTPAEVEWAFPGEYARRGRDFALFSPSGGESFARVQERALAALARWRARYPDGLLILAGHAGLNRCLLARYLALPLSDVLRIPQPYAGRTFLPGW</sequence>
<evidence type="ECO:0000313" key="3">
    <source>
        <dbReference type="Proteomes" id="UP000477488"/>
    </source>
</evidence>
<dbReference type="GO" id="GO:0045820">
    <property type="term" value="P:negative regulation of glycolytic process"/>
    <property type="evidence" value="ECO:0007669"/>
    <property type="project" value="TreeGrafter"/>
</dbReference>
<comment type="caution">
    <text evidence="2">The sequence shown here is derived from an EMBL/GenBank/DDBJ whole genome shotgun (WGS) entry which is preliminary data.</text>
</comment>
<dbReference type="GO" id="GO:0005829">
    <property type="term" value="C:cytosol"/>
    <property type="evidence" value="ECO:0007669"/>
    <property type="project" value="TreeGrafter"/>
</dbReference>
<dbReference type="Gene3D" id="3.40.50.1240">
    <property type="entry name" value="Phosphoglycerate mutase-like"/>
    <property type="match status" value="1"/>
</dbReference>
<dbReference type="GO" id="GO:0043456">
    <property type="term" value="P:regulation of pentose-phosphate shunt"/>
    <property type="evidence" value="ECO:0007669"/>
    <property type="project" value="TreeGrafter"/>
</dbReference>
<dbReference type="SMART" id="SM00855">
    <property type="entry name" value="PGAM"/>
    <property type="match status" value="1"/>
</dbReference>
<dbReference type="GO" id="GO:0004331">
    <property type="term" value="F:fructose-2,6-bisphosphate 2-phosphatase activity"/>
    <property type="evidence" value="ECO:0007669"/>
    <property type="project" value="TreeGrafter"/>
</dbReference>
<dbReference type="RefSeq" id="WP_288229400.1">
    <property type="nucleotide sequence ID" value="NZ_DBFWWU010000022.1"/>
</dbReference>
<dbReference type="InterPro" id="IPR051695">
    <property type="entry name" value="Phosphoglycerate_Mutase"/>
</dbReference>
<gene>
    <name evidence="2" type="ORF">FYJ44_05905</name>
</gene>
<dbReference type="EMBL" id="VUMH01000004">
    <property type="protein sequence ID" value="MSS27591.1"/>
    <property type="molecule type" value="Genomic_DNA"/>
</dbReference>
<dbReference type="InterPro" id="IPR029033">
    <property type="entry name" value="His_PPase_superfam"/>
</dbReference>
<dbReference type="Proteomes" id="UP000477488">
    <property type="component" value="Unassembled WGS sequence"/>
</dbReference>
<name>A0A6L5XL11_9BACT</name>
<evidence type="ECO:0000313" key="2">
    <source>
        <dbReference type="EMBL" id="MSS27591.1"/>
    </source>
</evidence>
<accession>A0A6L5XL11</accession>
<dbReference type="Pfam" id="PF00300">
    <property type="entry name" value="His_Phos_1"/>
    <property type="match status" value="1"/>
</dbReference>
<dbReference type="SUPFAM" id="SSF53254">
    <property type="entry name" value="Phosphoglycerate mutase-like"/>
    <property type="match status" value="1"/>
</dbReference>
<dbReference type="CDD" id="cd07067">
    <property type="entry name" value="HP_PGM_like"/>
    <property type="match status" value="1"/>
</dbReference>
<keyword evidence="1" id="KW-0378">Hydrolase</keyword>
<dbReference type="PIRSF" id="PIRSF000709">
    <property type="entry name" value="6PFK_2-Ptase"/>
    <property type="match status" value="1"/>
</dbReference>
<dbReference type="PANTHER" id="PTHR46517">
    <property type="entry name" value="FRUCTOSE-2,6-BISPHOSPHATASE TIGAR"/>
    <property type="match status" value="1"/>
</dbReference>
<evidence type="ECO:0000256" key="1">
    <source>
        <dbReference type="ARBA" id="ARBA00022801"/>
    </source>
</evidence>
<dbReference type="PANTHER" id="PTHR46517:SF1">
    <property type="entry name" value="FRUCTOSE-2,6-BISPHOSPHATASE TIGAR"/>
    <property type="match status" value="1"/>
</dbReference>
<organism evidence="2 3">
    <name type="scientific">Desulfovibrio porci</name>
    <dbReference type="NCBI Taxonomy" id="2605782"/>
    <lineage>
        <taxon>Bacteria</taxon>
        <taxon>Pseudomonadati</taxon>
        <taxon>Thermodesulfobacteriota</taxon>
        <taxon>Desulfovibrionia</taxon>
        <taxon>Desulfovibrionales</taxon>
        <taxon>Desulfovibrionaceae</taxon>
        <taxon>Desulfovibrio</taxon>
    </lineage>
</organism>
<dbReference type="InterPro" id="IPR013078">
    <property type="entry name" value="His_Pase_superF_clade-1"/>
</dbReference>
<protein>
    <submittedName>
        <fullName evidence="2">Histidine phosphatase family protein</fullName>
    </submittedName>
</protein>
<dbReference type="AlphaFoldDB" id="A0A6L5XL11"/>
<reference evidence="2 3" key="1">
    <citation type="submission" date="2019-09" db="EMBL/GenBank/DDBJ databases">
        <title>In-depth cultivation of the pig gut microbiome towards novel bacterial diversity and tailored functional studies.</title>
        <authorList>
            <person name="Wylensek D."/>
            <person name="Hitch T.C.A."/>
            <person name="Clavel T."/>
        </authorList>
    </citation>
    <scope>NUCLEOTIDE SEQUENCE [LARGE SCALE GENOMIC DNA]</scope>
    <source>
        <strain evidence="2 3">PG-178-WT-4</strain>
    </source>
</reference>
<proteinExistence type="predicted"/>
<keyword evidence="3" id="KW-1185">Reference proteome</keyword>